<proteinExistence type="predicted"/>
<protein>
    <submittedName>
        <fullName evidence="3">Transposase</fullName>
    </submittedName>
</protein>
<keyword evidence="4" id="KW-1185">Reference proteome</keyword>
<dbReference type="RefSeq" id="WP_244350837.1">
    <property type="nucleotide sequence ID" value="NZ_JAFIRA010000029.1"/>
</dbReference>
<dbReference type="EMBL" id="JAFIRA010000029">
    <property type="protein sequence ID" value="MCJ2543471.1"/>
    <property type="molecule type" value="Genomic_DNA"/>
</dbReference>
<dbReference type="NCBIfam" id="NF040570">
    <property type="entry name" value="guided_TnpB"/>
    <property type="match status" value="1"/>
</dbReference>
<evidence type="ECO:0000313" key="3">
    <source>
        <dbReference type="EMBL" id="MCJ2543471.1"/>
    </source>
</evidence>
<keyword evidence="1" id="KW-0238">DNA-binding</keyword>
<evidence type="ECO:0000313" key="4">
    <source>
        <dbReference type="Proteomes" id="UP000830835"/>
    </source>
</evidence>
<accession>A0ABT0CCF5</accession>
<evidence type="ECO:0000259" key="2">
    <source>
        <dbReference type="Pfam" id="PF07282"/>
    </source>
</evidence>
<evidence type="ECO:0000256" key="1">
    <source>
        <dbReference type="ARBA" id="ARBA00023125"/>
    </source>
</evidence>
<dbReference type="Pfam" id="PF07282">
    <property type="entry name" value="Cas12f1-like_TNB"/>
    <property type="match status" value="1"/>
</dbReference>
<dbReference type="Proteomes" id="UP000830835">
    <property type="component" value="Unassembled WGS sequence"/>
</dbReference>
<feature type="domain" description="Cas12f1-like TNB" evidence="2">
    <location>
        <begin position="282"/>
        <end position="350"/>
    </location>
</feature>
<reference evidence="3" key="1">
    <citation type="submission" date="2021-02" db="EMBL/GenBank/DDBJ databases">
        <title>The CRISPR/cas machinery reduction and long-range gene transfer in the hot spring cyanobacterium Synechococcus.</title>
        <authorList>
            <person name="Dvorak P."/>
            <person name="Jahodarova E."/>
            <person name="Hasler P."/>
            <person name="Poulickova A."/>
        </authorList>
    </citation>
    <scope>NUCLEOTIDE SEQUENCE</scope>
    <source>
        <strain evidence="3">Rupite</strain>
    </source>
</reference>
<gene>
    <name evidence="3" type="ORF">JX360_11210</name>
</gene>
<name>A0ABT0CCF5_THEVL</name>
<comment type="caution">
    <text evidence="3">The sequence shown here is derived from an EMBL/GenBank/DDBJ whole genome shotgun (WGS) entry which is preliminary data.</text>
</comment>
<organism evidence="3 4">
    <name type="scientific">Thermostichus vulcanus str. 'Rupite'</name>
    <dbReference type="NCBI Taxonomy" id="2813851"/>
    <lineage>
        <taxon>Bacteria</taxon>
        <taxon>Bacillati</taxon>
        <taxon>Cyanobacteriota</taxon>
        <taxon>Cyanophyceae</taxon>
        <taxon>Thermostichales</taxon>
        <taxon>Thermostichaceae</taxon>
        <taxon>Thermostichus</taxon>
    </lineage>
</organism>
<dbReference type="InterPro" id="IPR010095">
    <property type="entry name" value="Cas12f1-like_TNB"/>
</dbReference>
<sequence>MKRVTTTLKLKFLDLNVVKAEMFNQTVCATTELANELLRISPKERKALTTAKVVTPLKSALSNQVIRVLKGKAGQRVKHFKVFWPEVNNQNWKLHKVGSTYSVSFPTIQGDKRVPLEVGSSYYAERLERLLAERDCERGTLKLMQIRGVWYAVLSITWEVPEVKSTERLGVDRGQNRLAVAATRWGRAVFFGGGEVAHRRRRFQKRRAQLQQAGKYRALKRLERKEARWMRAVNHTVSRRIVRFANAVNADVWMEDLSGIRQSRQSQKARSDAGKSRHTWSYYDLEWKVAYKLEMAGRTLHKRPAAYTSKTDHRTGLICSAGPEAIGKRSGHLFTGQDGYCCDADWNAAILLRKTRSVMNIAQWDGFSCPLSLKEALPVIGRVGSGDGVVGNPLNSLVLCTARSAMNPSQLQAVGS</sequence>